<dbReference type="Proteomes" id="UP000321393">
    <property type="component" value="Unassembled WGS sequence"/>
</dbReference>
<name>A0A5A7UAS0_CUCMM</name>
<dbReference type="InterPro" id="IPR026058">
    <property type="entry name" value="LIPIN"/>
</dbReference>
<evidence type="ECO:0000313" key="2">
    <source>
        <dbReference type="EMBL" id="KAA0050705.1"/>
    </source>
</evidence>
<dbReference type="PANTHER" id="PTHR12181">
    <property type="entry name" value="LIPIN"/>
    <property type="match status" value="1"/>
</dbReference>
<dbReference type="SMART" id="SM00775">
    <property type="entry name" value="LNS2"/>
    <property type="match status" value="1"/>
</dbReference>
<reference evidence="2 3" key="1">
    <citation type="submission" date="2019-08" db="EMBL/GenBank/DDBJ databases">
        <title>Draft genome sequences of two oriental melons (Cucumis melo L. var makuwa).</title>
        <authorList>
            <person name="Kwon S.-Y."/>
        </authorList>
    </citation>
    <scope>NUCLEOTIDE SEQUENCE [LARGE SCALE GENOMIC DNA]</scope>
    <source>
        <strain evidence="3">cv. SW 3</strain>
        <tissue evidence="2">Leaf</tissue>
    </source>
</reference>
<evidence type="ECO:0000259" key="1">
    <source>
        <dbReference type="SMART" id="SM00775"/>
    </source>
</evidence>
<dbReference type="OrthoDB" id="4567at2759"/>
<sequence>MAGKGEGPAIGIDLGTKYSCGMEMAEMEIKLRIGMKEGLAYYDFLLRISYALHISEEEIQSQLSQKGHDLKPTPHQVQGKGLSDVLGEFMPFVGMDWSQTGVTNLFSAIKDGKALPEGPVVISPDGLFPSLYREVIRRAPHEFKIACLERIRELFPPDCNPFCVGFGNRDTDEFNYLKVGIPKGKIFIINPKGEVVVNRRVDTKSYTSLQSNEL</sequence>
<dbReference type="Pfam" id="PF08235">
    <property type="entry name" value="LNS2"/>
    <property type="match status" value="1"/>
</dbReference>
<dbReference type="InterPro" id="IPR013209">
    <property type="entry name" value="LNS2"/>
</dbReference>
<comment type="caution">
    <text evidence="2">The sequence shown here is derived from an EMBL/GenBank/DDBJ whole genome shotgun (WGS) entry which is preliminary data.</text>
</comment>
<dbReference type="STRING" id="1194695.A0A5A7UAS0"/>
<gene>
    <name evidence="2" type="ORF">E6C27_scaffold673G001950</name>
</gene>
<feature type="domain" description="LNS2/PITP" evidence="1">
    <location>
        <begin position="83"/>
        <end position="198"/>
    </location>
</feature>
<dbReference type="PANTHER" id="PTHR12181:SF12">
    <property type="entry name" value="PHOSPHATIDATE PHOSPHATASE"/>
    <property type="match status" value="1"/>
</dbReference>
<accession>A0A5A7UAS0</accession>
<proteinExistence type="predicted"/>
<dbReference type="GO" id="GO:0008195">
    <property type="term" value="F:phosphatidate phosphatase activity"/>
    <property type="evidence" value="ECO:0007669"/>
    <property type="project" value="TreeGrafter"/>
</dbReference>
<protein>
    <submittedName>
        <fullName evidence="2">Phosphatidate phosphatase PAH2-like</fullName>
    </submittedName>
</protein>
<dbReference type="EMBL" id="SSTE01011804">
    <property type="protein sequence ID" value="KAA0050705.1"/>
    <property type="molecule type" value="Genomic_DNA"/>
</dbReference>
<organism evidence="2 3">
    <name type="scientific">Cucumis melo var. makuwa</name>
    <name type="common">Oriental melon</name>
    <dbReference type="NCBI Taxonomy" id="1194695"/>
    <lineage>
        <taxon>Eukaryota</taxon>
        <taxon>Viridiplantae</taxon>
        <taxon>Streptophyta</taxon>
        <taxon>Embryophyta</taxon>
        <taxon>Tracheophyta</taxon>
        <taxon>Spermatophyta</taxon>
        <taxon>Magnoliopsida</taxon>
        <taxon>eudicotyledons</taxon>
        <taxon>Gunneridae</taxon>
        <taxon>Pentapetalae</taxon>
        <taxon>rosids</taxon>
        <taxon>fabids</taxon>
        <taxon>Cucurbitales</taxon>
        <taxon>Cucurbitaceae</taxon>
        <taxon>Benincaseae</taxon>
        <taxon>Cucumis</taxon>
    </lineage>
</organism>
<dbReference type="AlphaFoldDB" id="A0A5A7UAS0"/>
<dbReference type="InterPro" id="IPR031315">
    <property type="entry name" value="LNS2/PITP"/>
</dbReference>
<evidence type="ECO:0000313" key="3">
    <source>
        <dbReference type="Proteomes" id="UP000321393"/>
    </source>
</evidence>